<evidence type="ECO:0000256" key="7">
    <source>
        <dbReference type="SAM" id="MobiDB-lite"/>
    </source>
</evidence>
<keyword evidence="3 6" id="KW-0479">Metal-binding</keyword>
<protein>
    <submittedName>
        <fullName evidence="10">Cytochrome c</fullName>
    </submittedName>
</protein>
<dbReference type="EMBL" id="CP003495">
    <property type="protein sequence ID" value="AFY30360.1"/>
    <property type="molecule type" value="Genomic_DNA"/>
</dbReference>
<organism evidence="10 11">
    <name type="scientific">Cyanobium gracile (strain ATCC 27147 / PCC 6307)</name>
    <dbReference type="NCBI Taxonomy" id="292564"/>
    <lineage>
        <taxon>Bacteria</taxon>
        <taxon>Bacillati</taxon>
        <taxon>Cyanobacteriota</taxon>
        <taxon>Cyanophyceae</taxon>
        <taxon>Synechococcales</taxon>
        <taxon>Prochlorococcaceae</taxon>
        <taxon>Cyanobium</taxon>
    </lineage>
</organism>
<evidence type="ECO:0000256" key="1">
    <source>
        <dbReference type="ARBA" id="ARBA00022448"/>
    </source>
</evidence>
<dbReference type="InterPro" id="IPR036909">
    <property type="entry name" value="Cyt_c-like_dom_sf"/>
</dbReference>
<name>K9PB77_CYAGP</name>
<evidence type="ECO:0000256" key="4">
    <source>
        <dbReference type="ARBA" id="ARBA00022982"/>
    </source>
</evidence>
<evidence type="ECO:0000313" key="10">
    <source>
        <dbReference type="EMBL" id="AFY30360.1"/>
    </source>
</evidence>
<evidence type="ECO:0000259" key="9">
    <source>
        <dbReference type="PROSITE" id="PS51007"/>
    </source>
</evidence>
<dbReference type="STRING" id="292564.Cyagr_3286"/>
<dbReference type="PATRIC" id="fig|292564.3.peg.3124"/>
<feature type="domain" description="Cytochrome c" evidence="9">
    <location>
        <begin position="75"/>
        <end position="149"/>
    </location>
</feature>
<keyword evidence="1" id="KW-0813">Transport</keyword>
<feature type="transmembrane region" description="Helical" evidence="8">
    <location>
        <begin position="37"/>
        <end position="61"/>
    </location>
</feature>
<sequence length="149" mass="15368">MISPSSTTPAAATPSAPIGGEQPSVGGEQVPAQRRSLAAALATLAAVACILLLAVVVLPAARSDPYTRQTLELTGSATDGGRLFRLNCAGCHGLAAQGLVGPDLHGVDRRKNDRQLIQQVVSGRTPPMPSFQPEPQAMADLLAFLHSLP</sequence>
<evidence type="ECO:0000256" key="3">
    <source>
        <dbReference type="ARBA" id="ARBA00022723"/>
    </source>
</evidence>
<accession>K9PB77</accession>
<dbReference type="Gene3D" id="1.10.760.10">
    <property type="entry name" value="Cytochrome c-like domain"/>
    <property type="match status" value="1"/>
</dbReference>
<dbReference type="eggNOG" id="COG2010">
    <property type="taxonomic scope" value="Bacteria"/>
</dbReference>
<evidence type="ECO:0000313" key="11">
    <source>
        <dbReference type="Proteomes" id="UP000010388"/>
    </source>
</evidence>
<evidence type="ECO:0000256" key="2">
    <source>
        <dbReference type="ARBA" id="ARBA00022617"/>
    </source>
</evidence>
<reference evidence="11" key="1">
    <citation type="journal article" date="2013" name="Proc. Natl. Acad. Sci. U.S.A.">
        <title>Improving the coverage of the cyanobacterial phylum using diversity-driven genome sequencing.</title>
        <authorList>
            <person name="Shih P.M."/>
            <person name="Wu D."/>
            <person name="Latifi A."/>
            <person name="Axen S.D."/>
            <person name="Fewer D.P."/>
            <person name="Talla E."/>
            <person name="Calteau A."/>
            <person name="Cai F."/>
            <person name="Tandeau de Marsac N."/>
            <person name="Rippka R."/>
            <person name="Herdman M."/>
            <person name="Sivonen K."/>
            <person name="Coursin T."/>
            <person name="Laurent T."/>
            <person name="Goodwin L."/>
            <person name="Nolan M."/>
            <person name="Davenport K.W."/>
            <person name="Han C.S."/>
            <person name="Rubin E.M."/>
            <person name="Eisen J.A."/>
            <person name="Woyke T."/>
            <person name="Gugger M."/>
            <person name="Kerfeld C.A."/>
        </authorList>
    </citation>
    <scope>NUCLEOTIDE SEQUENCE [LARGE SCALE GENOMIC DNA]</scope>
    <source>
        <strain evidence="11">ATCC 27147 / PCC 6307</strain>
    </source>
</reference>
<evidence type="ECO:0000256" key="8">
    <source>
        <dbReference type="SAM" id="Phobius"/>
    </source>
</evidence>
<dbReference type="HOGENOM" id="CLU_137907_0_0_3"/>
<dbReference type="PROSITE" id="PS51007">
    <property type="entry name" value="CYTC"/>
    <property type="match status" value="1"/>
</dbReference>
<dbReference type="AlphaFoldDB" id="K9PB77"/>
<dbReference type="KEGG" id="cgc:Cyagr_3286"/>
<feature type="compositionally biased region" description="Low complexity" evidence="7">
    <location>
        <begin position="1"/>
        <end position="17"/>
    </location>
</feature>
<dbReference type="Pfam" id="PF13442">
    <property type="entry name" value="Cytochrome_CBB3"/>
    <property type="match status" value="1"/>
</dbReference>
<keyword evidence="2 6" id="KW-0349">Heme</keyword>
<keyword evidence="8" id="KW-1133">Transmembrane helix</keyword>
<dbReference type="GO" id="GO:0009055">
    <property type="term" value="F:electron transfer activity"/>
    <property type="evidence" value="ECO:0007669"/>
    <property type="project" value="InterPro"/>
</dbReference>
<evidence type="ECO:0000256" key="6">
    <source>
        <dbReference type="PROSITE-ProRule" id="PRU00433"/>
    </source>
</evidence>
<dbReference type="InterPro" id="IPR009056">
    <property type="entry name" value="Cyt_c-like_dom"/>
</dbReference>
<dbReference type="PANTHER" id="PTHR37823">
    <property type="entry name" value="CYTOCHROME C-553-LIKE"/>
    <property type="match status" value="1"/>
</dbReference>
<dbReference type="InterPro" id="IPR051811">
    <property type="entry name" value="Cytochrome_c550/c551-like"/>
</dbReference>
<dbReference type="Proteomes" id="UP000010388">
    <property type="component" value="Chromosome"/>
</dbReference>
<proteinExistence type="predicted"/>
<evidence type="ECO:0000256" key="5">
    <source>
        <dbReference type="ARBA" id="ARBA00023004"/>
    </source>
</evidence>
<gene>
    <name evidence="10" type="ordered locus">Cyagr_3286</name>
</gene>
<dbReference type="PANTHER" id="PTHR37823:SF1">
    <property type="entry name" value="CYTOCHROME C-553-LIKE"/>
    <property type="match status" value="1"/>
</dbReference>
<dbReference type="SUPFAM" id="SSF46626">
    <property type="entry name" value="Cytochrome c"/>
    <property type="match status" value="1"/>
</dbReference>
<keyword evidence="8" id="KW-0812">Transmembrane</keyword>
<feature type="region of interest" description="Disordered" evidence="7">
    <location>
        <begin position="1"/>
        <end position="29"/>
    </location>
</feature>
<keyword evidence="5 6" id="KW-0408">Iron</keyword>
<dbReference type="GO" id="GO:0046872">
    <property type="term" value="F:metal ion binding"/>
    <property type="evidence" value="ECO:0007669"/>
    <property type="project" value="UniProtKB-KW"/>
</dbReference>
<keyword evidence="8" id="KW-0472">Membrane</keyword>
<dbReference type="GO" id="GO:0020037">
    <property type="term" value="F:heme binding"/>
    <property type="evidence" value="ECO:0007669"/>
    <property type="project" value="InterPro"/>
</dbReference>
<keyword evidence="4" id="KW-0249">Electron transport</keyword>